<evidence type="ECO:0000313" key="1">
    <source>
        <dbReference type="EMBL" id="CDW39435.1"/>
    </source>
</evidence>
<name>A0A0K2UN19_LEPSM</name>
<organism evidence="1">
    <name type="scientific">Lepeophtheirus salmonis</name>
    <name type="common">Salmon louse</name>
    <name type="synonym">Caligus salmonis</name>
    <dbReference type="NCBI Taxonomy" id="72036"/>
    <lineage>
        <taxon>Eukaryota</taxon>
        <taxon>Metazoa</taxon>
        <taxon>Ecdysozoa</taxon>
        <taxon>Arthropoda</taxon>
        <taxon>Crustacea</taxon>
        <taxon>Multicrustacea</taxon>
        <taxon>Hexanauplia</taxon>
        <taxon>Copepoda</taxon>
        <taxon>Siphonostomatoida</taxon>
        <taxon>Caligidae</taxon>
        <taxon>Lepeophtheirus</taxon>
    </lineage>
</organism>
<accession>A0A0K2UN19</accession>
<dbReference type="EMBL" id="HACA01022074">
    <property type="protein sequence ID" value="CDW39435.1"/>
    <property type="molecule type" value="Transcribed_RNA"/>
</dbReference>
<proteinExistence type="predicted"/>
<protein>
    <submittedName>
        <fullName evidence="1">Uncharacterized protein</fullName>
    </submittedName>
</protein>
<dbReference type="AlphaFoldDB" id="A0A0K2UN19"/>
<sequence>MIFLSYKEDTPPTSSTMRHFLLKKRLFGDEYSRSLCTSNEFMYREINCIFITKPICIKRHLGIHINIGVGCRCGIVPKT</sequence>
<reference evidence="1" key="1">
    <citation type="submission" date="2014-05" db="EMBL/GenBank/DDBJ databases">
        <authorList>
            <person name="Chronopoulou M."/>
        </authorList>
    </citation>
    <scope>NUCLEOTIDE SEQUENCE</scope>
    <source>
        <tissue evidence="1">Whole organism</tissue>
    </source>
</reference>